<comment type="caution">
    <text evidence="1">The sequence shown here is derived from an EMBL/GenBank/DDBJ whole genome shotgun (WGS) entry which is preliminary data.</text>
</comment>
<dbReference type="AlphaFoldDB" id="A0A0G0W8S6"/>
<protein>
    <submittedName>
        <fullName evidence="1">Uncharacterized protein</fullName>
    </submittedName>
</protein>
<dbReference type="EMBL" id="LCBL01000002">
    <property type="protein sequence ID" value="KKS09390.1"/>
    <property type="molecule type" value="Genomic_DNA"/>
</dbReference>
<proteinExistence type="predicted"/>
<sequence>MNRELLQSVLKEGKLNNLQLIQFVNEAVALVSNVFIRIFGSIAFVEVEMAEIVAAAQDFSSGHVDLFFVDEMKSFCRESNRLYNYATEYMTWLKLNPITHNSELICMAEQQDEAMRVLRSFAVMFSTPNEDKKARALNQAANSCKRILKIDEARQQA</sequence>
<evidence type="ECO:0000313" key="1">
    <source>
        <dbReference type="EMBL" id="KKS09390.1"/>
    </source>
</evidence>
<reference evidence="1 2" key="1">
    <citation type="journal article" date="2015" name="Nature">
        <title>rRNA introns, odd ribosomes, and small enigmatic genomes across a large radiation of phyla.</title>
        <authorList>
            <person name="Brown C.T."/>
            <person name="Hug L.A."/>
            <person name="Thomas B.C."/>
            <person name="Sharon I."/>
            <person name="Castelle C.J."/>
            <person name="Singh A."/>
            <person name="Wilkins M.J."/>
            <person name="Williams K.H."/>
            <person name="Banfield J.F."/>
        </authorList>
    </citation>
    <scope>NUCLEOTIDE SEQUENCE [LARGE SCALE GENOMIC DNA]</scope>
</reference>
<organism evidence="1 2">
    <name type="scientific">candidate division CPR2 bacterium GW2011_GWC1_41_48</name>
    <dbReference type="NCBI Taxonomy" id="1618344"/>
    <lineage>
        <taxon>Bacteria</taxon>
        <taxon>Bacteria division CPR2</taxon>
    </lineage>
</organism>
<accession>A0A0G0W8S6</accession>
<gene>
    <name evidence="1" type="ORF">UU65_C0002G0168</name>
</gene>
<evidence type="ECO:0000313" key="2">
    <source>
        <dbReference type="Proteomes" id="UP000033869"/>
    </source>
</evidence>
<dbReference type="Proteomes" id="UP000033869">
    <property type="component" value="Unassembled WGS sequence"/>
</dbReference>
<name>A0A0G0W8S6_UNCC2</name>